<feature type="region of interest" description="Disordered" evidence="1">
    <location>
        <begin position="177"/>
        <end position="207"/>
    </location>
</feature>
<feature type="compositionally biased region" description="Basic and acidic residues" evidence="1">
    <location>
        <begin position="183"/>
        <end position="192"/>
    </location>
</feature>
<protein>
    <recommendedName>
        <fullName evidence="5">Lipoprotein</fullName>
    </recommendedName>
</protein>
<feature type="signal peptide" evidence="2">
    <location>
        <begin position="1"/>
        <end position="21"/>
    </location>
</feature>
<dbReference type="AlphaFoldDB" id="A0A937JKS1"/>
<name>A0A937JKS1_9ACTN</name>
<reference evidence="3" key="1">
    <citation type="submission" date="2021-01" db="EMBL/GenBank/DDBJ databases">
        <title>WGS of actinomycetes isolated from Thailand.</title>
        <authorList>
            <person name="Thawai C."/>
        </authorList>
    </citation>
    <scope>NUCLEOTIDE SEQUENCE</scope>
    <source>
        <strain evidence="3">RCU-197</strain>
    </source>
</reference>
<dbReference type="Proteomes" id="UP000661858">
    <property type="component" value="Unassembled WGS sequence"/>
</dbReference>
<evidence type="ECO:0000313" key="3">
    <source>
        <dbReference type="EMBL" id="MBL1081655.1"/>
    </source>
</evidence>
<evidence type="ECO:0000313" key="4">
    <source>
        <dbReference type="Proteomes" id="UP000661858"/>
    </source>
</evidence>
<proteinExistence type="predicted"/>
<sequence length="207" mass="22095">MRRLLLPAVPVLLLALTGCGADSGTLAGGPVHSAPTTTSPPLKFQDRSLPCGGTVEPPVVLSGPDESLRLTVTSLRRQGSTLRTSYRITSRDRTEALSLPINDVPPTALLIKHGVIVGREKPAADTGPVNTSALLYPVGRRPYTKTLTVDRLCPGTTWSDVDEHPGDYQVVVVMSVQSPGKPSDGRPEDGVHPRPLLEATRDIRRMG</sequence>
<feature type="chain" id="PRO_5038011414" description="Lipoprotein" evidence="2">
    <location>
        <begin position="22"/>
        <end position="207"/>
    </location>
</feature>
<keyword evidence="2" id="KW-0732">Signal</keyword>
<dbReference type="RefSeq" id="WP_201832569.1">
    <property type="nucleotide sequence ID" value="NZ_JAERRK010000002.1"/>
</dbReference>
<keyword evidence="4" id="KW-1185">Reference proteome</keyword>
<evidence type="ECO:0000256" key="1">
    <source>
        <dbReference type="SAM" id="MobiDB-lite"/>
    </source>
</evidence>
<evidence type="ECO:0008006" key="5">
    <source>
        <dbReference type="Google" id="ProtNLM"/>
    </source>
</evidence>
<evidence type="ECO:0000256" key="2">
    <source>
        <dbReference type="SAM" id="SignalP"/>
    </source>
</evidence>
<organism evidence="3 4">
    <name type="scientific">Streptomyces actinomycinicus</name>
    <dbReference type="NCBI Taxonomy" id="1695166"/>
    <lineage>
        <taxon>Bacteria</taxon>
        <taxon>Bacillati</taxon>
        <taxon>Actinomycetota</taxon>
        <taxon>Actinomycetes</taxon>
        <taxon>Kitasatosporales</taxon>
        <taxon>Streptomycetaceae</taxon>
        <taxon>Streptomyces</taxon>
    </lineage>
</organism>
<dbReference type="PROSITE" id="PS51257">
    <property type="entry name" value="PROKAR_LIPOPROTEIN"/>
    <property type="match status" value="1"/>
</dbReference>
<accession>A0A937JKS1</accession>
<comment type="caution">
    <text evidence="3">The sequence shown here is derived from an EMBL/GenBank/DDBJ whole genome shotgun (WGS) entry which is preliminary data.</text>
</comment>
<gene>
    <name evidence="3" type="ORF">JK359_06625</name>
</gene>
<dbReference type="EMBL" id="JAERRK010000002">
    <property type="protein sequence ID" value="MBL1081655.1"/>
    <property type="molecule type" value="Genomic_DNA"/>
</dbReference>